<dbReference type="Gene3D" id="3.40.720.10">
    <property type="entry name" value="Alkaline Phosphatase, subunit A"/>
    <property type="match status" value="1"/>
</dbReference>
<proteinExistence type="inferred from homology"/>
<name>A0A942TLW2_9BACI</name>
<dbReference type="GO" id="GO:0016787">
    <property type="term" value="F:hydrolase activity"/>
    <property type="evidence" value="ECO:0007669"/>
    <property type="project" value="UniProtKB-KW"/>
</dbReference>
<keyword evidence="7" id="KW-1185">Reference proteome</keyword>
<reference evidence="6 7" key="1">
    <citation type="submission" date="2021-05" db="EMBL/GenBank/DDBJ databases">
        <title>Novel Bacillus species.</title>
        <authorList>
            <person name="Liu G."/>
        </authorList>
    </citation>
    <scope>NUCLEOTIDE SEQUENCE [LARGE SCALE GENOMIC DNA]</scope>
    <source>
        <strain evidence="6 7">FJAT-49732</strain>
    </source>
</reference>
<dbReference type="InterPro" id="IPR017850">
    <property type="entry name" value="Alkaline_phosphatase_core_sf"/>
</dbReference>
<keyword evidence="2" id="KW-0732">Signal</keyword>
<sequence length="465" mass="54455">MTKSKQPNIIFIMSDDHAAHAISAYGSRINETPNLDRIANEGIRLDNCFCTNSICAPSRASILTGKYNHINGVRTLYEDIDARQPHVAKILQSNGYQTAMIGKWHLGHGGNSDPTGFDYWNVFPNQGEYHDPDMIEMGVKKKFHGYATNITVDLCLDWLEKRDEERPFFLMCHHKAPHRPWDPDEKHMHLYEDIDIPEPETFHDDYENRSYAATEAIMRIDRDLRKRDVKADPPEGLSTSELKSWYYQRYIKDYLRCIASIDDNTGRLLDYLDEKGLTEDTIVIYTSDQGFFLGDHGWYDKRFMYEESLRMPFLVRYPREIPARTSTKNFGLNVDFAQTFLDYAGIEAPEDMQGASLRPILKGETPYGWQDSMYYRYWEHMSEEHNVAAHYGVRTHKFKLIYYYGEGLGIPGARDVKYEPQWELFDLEKDPYEINNVYGHEDYIDVAEELKNELYRLKEKVKDID</sequence>
<dbReference type="Pfam" id="PF00884">
    <property type="entry name" value="Sulfatase"/>
    <property type="match status" value="1"/>
</dbReference>
<dbReference type="AlphaFoldDB" id="A0A942TLW2"/>
<evidence type="ECO:0000259" key="5">
    <source>
        <dbReference type="Pfam" id="PF00884"/>
    </source>
</evidence>
<dbReference type="PROSITE" id="PS00523">
    <property type="entry name" value="SULFATASE_1"/>
    <property type="match status" value="1"/>
</dbReference>
<accession>A0A942TLW2</accession>
<dbReference type="Proteomes" id="UP000682713">
    <property type="component" value="Unassembled WGS sequence"/>
</dbReference>
<dbReference type="PANTHER" id="PTHR43108:SF6">
    <property type="entry name" value="N-SULPHOGLUCOSAMINE SULPHOHYDROLASE"/>
    <property type="match status" value="1"/>
</dbReference>
<evidence type="ECO:0000256" key="3">
    <source>
        <dbReference type="ARBA" id="ARBA00022801"/>
    </source>
</evidence>
<evidence type="ECO:0000256" key="2">
    <source>
        <dbReference type="ARBA" id="ARBA00022729"/>
    </source>
</evidence>
<feature type="domain" description="Sulfatase N-terminal" evidence="5">
    <location>
        <begin position="7"/>
        <end position="346"/>
    </location>
</feature>
<keyword evidence="4" id="KW-0325">Glycoprotein</keyword>
<dbReference type="RefSeq" id="WP_213109087.1">
    <property type="nucleotide sequence ID" value="NZ_JAGYPJ010000001.1"/>
</dbReference>
<gene>
    <name evidence="6" type="ORF">KHA93_01395</name>
</gene>
<dbReference type="EMBL" id="JAGYPJ010000001">
    <property type="protein sequence ID" value="MBS4198314.1"/>
    <property type="molecule type" value="Genomic_DNA"/>
</dbReference>
<dbReference type="CDD" id="cd16031">
    <property type="entry name" value="G6S_like"/>
    <property type="match status" value="1"/>
</dbReference>
<dbReference type="InterPro" id="IPR000917">
    <property type="entry name" value="Sulfatase_N"/>
</dbReference>
<dbReference type="InterPro" id="IPR024607">
    <property type="entry name" value="Sulfatase_CS"/>
</dbReference>
<comment type="caution">
    <text evidence="6">The sequence shown here is derived from an EMBL/GenBank/DDBJ whole genome shotgun (WGS) entry which is preliminary data.</text>
</comment>
<keyword evidence="3" id="KW-0378">Hydrolase</keyword>
<comment type="similarity">
    <text evidence="1">Belongs to the sulfatase family.</text>
</comment>
<organism evidence="6 7">
    <name type="scientific">Lederbergia citrisecunda</name>
    <dbReference type="NCBI Taxonomy" id="2833583"/>
    <lineage>
        <taxon>Bacteria</taxon>
        <taxon>Bacillati</taxon>
        <taxon>Bacillota</taxon>
        <taxon>Bacilli</taxon>
        <taxon>Bacillales</taxon>
        <taxon>Bacillaceae</taxon>
        <taxon>Lederbergia</taxon>
    </lineage>
</organism>
<protein>
    <submittedName>
        <fullName evidence="6">Sulfatase</fullName>
    </submittedName>
</protein>
<dbReference type="PROSITE" id="PS00149">
    <property type="entry name" value="SULFATASE_2"/>
    <property type="match status" value="1"/>
</dbReference>
<evidence type="ECO:0000313" key="6">
    <source>
        <dbReference type="EMBL" id="MBS4198314.1"/>
    </source>
</evidence>
<dbReference type="PANTHER" id="PTHR43108">
    <property type="entry name" value="N-ACETYLGLUCOSAMINE-6-SULFATASE FAMILY MEMBER"/>
    <property type="match status" value="1"/>
</dbReference>
<evidence type="ECO:0000256" key="1">
    <source>
        <dbReference type="ARBA" id="ARBA00008779"/>
    </source>
</evidence>
<dbReference type="SUPFAM" id="SSF53649">
    <property type="entry name" value="Alkaline phosphatase-like"/>
    <property type="match status" value="1"/>
</dbReference>
<evidence type="ECO:0000256" key="4">
    <source>
        <dbReference type="ARBA" id="ARBA00023180"/>
    </source>
</evidence>
<evidence type="ECO:0000313" key="7">
    <source>
        <dbReference type="Proteomes" id="UP000682713"/>
    </source>
</evidence>